<dbReference type="PATRIC" id="fig|942150.3.peg.672"/>
<organism evidence="2 3">
    <name type="scientific">Lactiplantibacillus xiangfangensis</name>
    <dbReference type="NCBI Taxonomy" id="942150"/>
    <lineage>
        <taxon>Bacteria</taxon>
        <taxon>Bacillati</taxon>
        <taxon>Bacillota</taxon>
        <taxon>Bacilli</taxon>
        <taxon>Lactobacillales</taxon>
        <taxon>Lactobacillaceae</taxon>
        <taxon>Lactiplantibacillus</taxon>
    </lineage>
</organism>
<proteinExistence type="predicted"/>
<dbReference type="Pfam" id="PF01381">
    <property type="entry name" value="HTH_3"/>
    <property type="match status" value="1"/>
</dbReference>
<dbReference type="STRING" id="942150.IV64_GL000656"/>
<dbReference type="InterPro" id="IPR001387">
    <property type="entry name" value="Cro/C1-type_HTH"/>
</dbReference>
<keyword evidence="3" id="KW-1185">Reference proteome</keyword>
<protein>
    <recommendedName>
        <fullName evidence="1">HTH cro/C1-type domain-containing protein</fullName>
    </recommendedName>
</protein>
<name>A0A0R2M4P3_9LACO</name>
<dbReference type="GO" id="GO:0003677">
    <property type="term" value="F:DNA binding"/>
    <property type="evidence" value="ECO:0007669"/>
    <property type="project" value="InterPro"/>
</dbReference>
<feature type="domain" description="HTH cro/C1-type" evidence="1">
    <location>
        <begin position="81"/>
        <end position="119"/>
    </location>
</feature>
<dbReference type="SUPFAM" id="SSF47413">
    <property type="entry name" value="lambda repressor-like DNA-binding domains"/>
    <property type="match status" value="1"/>
</dbReference>
<dbReference type="EMBL" id="JQCL01000080">
    <property type="protein sequence ID" value="KRO08566.1"/>
    <property type="molecule type" value="Genomic_DNA"/>
</dbReference>
<reference evidence="2 3" key="1">
    <citation type="journal article" date="2015" name="Genome Announc.">
        <title>Expanding the biotechnology potential of lactobacilli through comparative genomics of 213 strains and associated genera.</title>
        <authorList>
            <person name="Sun Z."/>
            <person name="Harris H.M."/>
            <person name="McCann A."/>
            <person name="Guo C."/>
            <person name="Argimon S."/>
            <person name="Zhang W."/>
            <person name="Yang X."/>
            <person name="Jeffery I.B."/>
            <person name="Cooney J.C."/>
            <person name="Kagawa T.F."/>
            <person name="Liu W."/>
            <person name="Song Y."/>
            <person name="Salvetti E."/>
            <person name="Wrobel A."/>
            <person name="Rasinkangas P."/>
            <person name="Parkhill J."/>
            <person name="Rea M.C."/>
            <person name="O'Sullivan O."/>
            <person name="Ritari J."/>
            <person name="Douillard F.P."/>
            <person name="Paul Ross R."/>
            <person name="Yang R."/>
            <person name="Briner A.E."/>
            <person name="Felis G.E."/>
            <person name="de Vos W.M."/>
            <person name="Barrangou R."/>
            <person name="Klaenhammer T.R."/>
            <person name="Caufield P.W."/>
            <person name="Cui Y."/>
            <person name="Zhang H."/>
            <person name="O'Toole P.W."/>
        </authorList>
    </citation>
    <scope>NUCLEOTIDE SEQUENCE [LARGE SCALE GENOMIC DNA]</scope>
    <source>
        <strain evidence="2 3">LMG 26013</strain>
    </source>
</reference>
<gene>
    <name evidence="2" type="ORF">IV64_GL000656</name>
</gene>
<sequence length="188" mass="22267">MLIMIKKIFYNEELNTTGEYLEVWKYETIRVKDISDLIVHNHYWKDSQGELWLDFDDPNENFRRSFNAYRKRKGFMQPNEIKKLREDLHLSQRVFSERLGISYAKVSQIENNKRVQTLSQEISFRKAQQDYERQGFLTSYNSSESDSAKLTSILTETKYIDTAKYFYTTSNESKATMFKAQVFVGGVA</sequence>
<dbReference type="AlphaFoldDB" id="A0A0R2M4P3"/>
<evidence type="ECO:0000313" key="3">
    <source>
        <dbReference type="Proteomes" id="UP000051783"/>
    </source>
</evidence>
<dbReference type="Gene3D" id="1.10.260.40">
    <property type="entry name" value="lambda repressor-like DNA-binding domains"/>
    <property type="match status" value="1"/>
</dbReference>
<evidence type="ECO:0000259" key="1">
    <source>
        <dbReference type="PROSITE" id="PS50943"/>
    </source>
</evidence>
<accession>A0A0R2M4P3</accession>
<dbReference type="InterPro" id="IPR010982">
    <property type="entry name" value="Lambda_DNA-bd_dom_sf"/>
</dbReference>
<evidence type="ECO:0000313" key="2">
    <source>
        <dbReference type="EMBL" id="KRO08566.1"/>
    </source>
</evidence>
<dbReference type="Proteomes" id="UP000051783">
    <property type="component" value="Unassembled WGS sequence"/>
</dbReference>
<comment type="caution">
    <text evidence="2">The sequence shown here is derived from an EMBL/GenBank/DDBJ whole genome shotgun (WGS) entry which is preliminary data.</text>
</comment>
<dbReference type="CDD" id="cd00093">
    <property type="entry name" value="HTH_XRE"/>
    <property type="match status" value="1"/>
</dbReference>
<dbReference type="PROSITE" id="PS50943">
    <property type="entry name" value="HTH_CROC1"/>
    <property type="match status" value="1"/>
</dbReference>